<feature type="signal peptide" evidence="11">
    <location>
        <begin position="1"/>
        <end position="21"/>
    </location>
</feature>
<evidence type="ECO:0000256" key="4">
    <source>
        <dbReference type="ARBA" id="ARBA00022692"/>
    </source>
</evidence>
<keyword evidence="5" id="KW-0735">Signal-anchor</keyword>
<dbReference type="PANTHER" id="PTHR32285:SF350">
    <property type="entry name" value="PROTEIN TRICHOME BIREFRINGENCE-LIKE 43"/>
    <property type="match status" value="1"/>
</dbReference>
<evidence type="ECO:0000313" key="14">
    <source>
        <dbReference type="Proteomes" id="UP000516314"/>
    </source>
</evidence>
<keyword evidence="11" id="KW-0732">Signal</keyword>
<dbReference type="EMBL" id="LR881467">
    <property type="protein sequence ID" value="CAD5319986.1"/>
    <property type="molecule type" value="Genomic_DNA"/>
</dbReference>
<reference evidence="13 14" key="1">
    <citation type="submission" date="2020-09" db="EMBL/GenBank/DDBJ databases">
        <authorList>
            <person name="Ashkenazy H."/>
        </authorList>
    </citation>
    <scope>NUCLEOTIDE SEQUENCE [LARGE SCALE GENOMIC DNA]</scope>
    <source>
        <strain evidence="14">cv. Cdm-0</strain>
    </source>
</reference>
<evidence type="ECO:0000256" key="10">
    <source>
        <dbReference type="SAM" id="Phobius"/>
    </source>
</evidence>
<comment type="subcellular location">
    <subcellularLocation>
        <location evidence="1">Membrane</location>
        <topology evidence="1">Single-pass membrane protein</topology>
    </subcellularLocation>
</comment>
<evidence type="ECO:0000259" key="12">
    <source>
        <dbReference type="SMART" id="SM00665"/>
    </source>
</evidence>
<feature type="compositionally biased region" description="Basic and acidic residues" evidence="9">
    <location>
        <begin position="165"/>
        <end position="174"/>
    </location>
</feature>
<dbReference type="Pfam" id="PF14416">
    <property type="entry name" value="PMR5N"/>
    <property type="match status" value="1"/>
</dbReference>
<dbReference type="InterPro" id="IPR026057">
    <property type="entry name" value="TBL_C"/>
</dbReference>
<dbReference type="AlphaFoldDB" id="A0A7G2EDG4"/>
<evidence type="ECO:0000256" key="7">
    <source>
        <dbReference type="ARBA" id="ARBA00022989"/>
    </source>
</evidence>
<protein>
    <submittedName>
        <fullName evidence="13">(thale cress) hypothetical protein</fullName>
    </submittedName>
</protein>
<comment type="similarity">
    <text evidence="2">Belongs to the PC-esterase family. TBL subfamily.</text>
</comment>
<accession>A0A7G2EDG4</accession>
<dbReference type="InterPro" id="IPR006593">
    <property type="entry name" value="Cyt_b561/ferric_Rdtase_TM"/>
</dbReference>
<evidence type="ECO:0000256" key="8">
    <source>
        <dbReference type="ARBA" id="ARBA00023136"/>
    </source>
</evidence>
<name>A0A7G2EDG4_ARATH</name>
<feature type="domain" description="Cytochrome b561" evidence="12">
    <location>
        <begin position="55"/>
        <end position="137"/>
    </location>
</feature>
<dbReference type="GO" id="GO:0016020">
    <property type="term" value="C:membrane"/>
    <property type="evidence" value="ECO:0007669"/>
    <property type="project" value="UniProtKB-SubCell"/>
</dbReference>
<keyword evidence="8 10" id="KW-0472">Membrane</keyword>
<dbReference type="Proteomes" id="UP000516314">
    <property type="component" value="Chromosome 2"/>
</dbReference>
<evidence type="ECO:0000256" key="9">
    <source>
        <dbReference type="SAM" id="MobiDB-lite"/>
    </source>
</evidence>
<evidence type="ECO:0000256" key="2">
    <source>
        <dbReference type="ARBA" id="ARBA00007727"/>
    </source>
</evidence>
<keyword evidence="4 10" id="KW-0812">Transmembrane</keyword>
<evidence type="ECO:0000256" key="11">
    <source>
        <dbReference type="SAM" id="SignalP"/>
    </source>
</evidence>
<dbReference type="Gene3D" id="1.20.120.1770">
    <property type="match status" value="1"/>
</dbReference>
<sequence length="515" mass="58117">MEIHHQLLVSLLFLLLPLCSSQENTRSLAIDVNGPVETSPISEKLNPKLVYEIKVHGFMLWAAMGVLMPIVINFNNSFSNHHQQLGIGLYVIVWFQALLGFLRPPREEKARRKWFVGHWILGTSIAILGIINIYTDKWSYIQSQATFNRNQSVDHNSNISTAETGHGDEVEEKSASANGSSLGLPSRKFCNIYQGSWVYDKSYPLYDSKNCPFIERQFNCKSNGRPDSEYLKYRWQPSGCNLPRFNGLDFLGRIMKGKKLMFVGDSLSLNQWQSLTCLLHNAAPKANSTSTRSPSGLSVFSFPAYNSSIMFSRNAFLVDIVGAPPKRVMKLDSISSGSLWKTADVLVFNSWHWWLHTDRKQPWDAIMSGNVTVKDMDRLVAYEKAMMTWAKWIDQNIDPSKTKVFFQGISPDHGRAREWSKQGGKGSCIGETKPIMGSSYLAGPHAAEMVVAKVIKTMKNQARLMDVTLMSQLRKDGHPSVYGFGGHRMADCSHWCLSGVPDSWNQLLYSELFHS</sequence>
<keyword evidence="3" id="KW-0813">Transport</keyword>
<dbReference type="Pfam" id="PF13839">
    <property type="entry name" value="PC-Esterase"/>
    <property type="match status" value="1"/>
</dbReference>
<evidence type="ECO:0000256" key="5">
    <source>
        <dbReference type="ARBA" id="ARBA00022968"/>
    </source>
</evidence>
<dbReference type="GO" id="GO:0016413">
    <property type="term" value="F:O-acetyltransferase activity"/>
    <property type="evidence" value="ECO:0007669"/>
    <property type="project" value="InterPro"/>
</dbReference>
<keyword evidence="7 10" id="KW-1133">Transmembrane helix</keyword>
<feature type="chain" id="PRO_5028880440" evidence="11">
    <location>
        <begin position="22"/>
        <end position="515"/>
    </location>
</feature>
<dbReference type="CDD" id="cd08760">
    <property type="entry name" value="Cyt_b561_FRRS1_like"/>
    <property type="match status" value="1"/>
</dbReference>
<evidence type="ECO:0000313" key="13">
    <source>
        <dbReference type="EMBL" id="CAD5319986.1"/>
    </source>
</evidence>
<evidence type="ECO:0000256" key="3">
    <source>
        <dbReference type="ARBA" id="ARBA00022448"/>
    </source>
</evidence>
<proteinExistence type="inferred from homology"/>
<keyword evidence="6" id="KW-0249">Electron transport</keyword>
<feature type="transmembrane region" description="Helical" evidence="10">
    <location>
        <begin position="84"/>
        <end position="102"/>
    </location>
</feature>
<dbReference type="InterPro" id="IPR029962">
    <property type="entry name" value="TBL"/>
</dbReference>
<feature type="transmembrane region" description="Helical" evidence="10">
    <location>
        <begin position="53"/>
        <end position="72"/>
    </location>
</feature>
<feature type="region of interest" description="Disordered" evidence="9">
    <location>
        <begin position="156"/>
        <end position="181"/>
    </location>
</feature>
<organism evidence="13 14">
    <name type="scientific">Arabidopsis thaliana</name>
    <name type="common">Mouse-ear cress</name>
    <dbReference type="NCBI Taxonomy" id="3702"/>
    <lineage>
        <taxon>Eukaryota</taxon>
        <taxon>Viridiplantae</taxon>
        <taxon>Streptophyta</taxon>
        <taxon>Embryophyta</taxon>
        <taxon>Tracheophyta</taxon>
        <taxon>Spermatophyta</taxon>
        <taxon>Magnoliopsida</taxon>
        <taxon>eudicotyledons</taxon>
        <taxon>Gunneridae</taxon>
        <taxon>Pentapetalae</taxon>
        <taxon>rosids</taxon>
        <taxon>malvids</taxon>
        <taxon>Brassicales</taxon>
        <taxon>Brassicaceae</taxon>
        <taxon>Camelineae</taxon>
        <taxon>Arabidopsis</taxon>
    </lineage>
</organism>
<gene>
    <name evidence="13" type="ORF">AT9943_LOCUS8141</name>
</gene>
<dbReference type="SMART" id="SM00665">
    <property type="entry name" value="B561"/>
    <property type="match status" value="1"/>
</dbReference>
<dbReference type="PANTHER" id="PTHR32285">
    <property type="entry name" value="PROTEIN TRICHOME BIREFRINGENCE-LIKE 9-RELATED"/>
    <property type="match status" value="1"/>
</dbReference>
<dbReference type="InterPro" id="IPR025846">
    <property type="entry name" value="TBL_N"/>
</dbReference>
<feature type="transmembrane region" description="Helical" evidence="10">
    <location>
        <begin position="114"/>
        <end position="134"/>
    </location>
</feature>
<evidence type="ECO:0000256" key="6">
    <source>
        <dbReference type="ARBA" id="ARBA00022982"/>
    </source>
</evidence>
<evidence type="ECO:0000256" key="1">
    <source>
        <dbReference type="ARBA" id="ARBA00004167"/>
    </source>
</evidence>